<reference evidence="2" key="1">
    <citation type="journal article" date="2020" name="Stud. Mycol.">
        <title>101 Dothideomycetes genomes: a test case for predicting lifestyles and emergence of pathogens.</title>
        <authorList>
            <person name="Haridas S."/>
            <person name="Albert R."/>
            <person name="Binder M."/>
            <person name="Bloem J."/>
            <person name="Labutti K."/>
            <person name="Salamov A."/>
            <person name="Andreopoulos B."/>
            <person name="Baker S."/>
            <person name="Barry K."/>
            <person name="Bills G."/>
            <person name="Bluhm B."/>
            <person name="Cannon C."/>
            <person name="Castanera R."/>
            <person name="Culley D."/>
            <person name="Daum C."/>
            <person name="Ezra D."/>
            <person name="Gonzalez J."/>
            <person name="Henrissat B."/>
            <person name="Kuo A."/>
            <person name="Liang C."/>
            <person name="Lipzen A."/>
            <person name="Lutzoni F."/>
            <person name="Magnuson J."/>
            <person name="Mondo S."/>
            <person name="Nolan M."/>
            <person name="Ohm R."/>
            <person name="Pangilinan J."/>
            <person name="Park H.-J."/>
            <person name="Ramirez L."/>
            <person name="Alfaro M."/>
            <person name="Sun H."/>
            <person name="Tritt A."/>
            <person name="Yoshinaga Y."/>
            <person name="Zwiers L.-H."/>
            <person name="Turgeon B."/>
            <person name="Goodwin S."/>
            <person name="Spatafora J."/>
            <person name="Crous P."/>
            <person name="Grigoriev I."/>
        </authorList>
    </citation>
    <scope>NUCLEOTIDE SEQUENCE</scope>
    <source>
        <strain evidence="2">CBS 116005</strain>
    </source>
</reference>
<feature type="domain" description="Luciferase" evidence="1">
    <location>
        <begin position="196"/>
        <end position="261"/>
    </location>
</feature>
<organism evidence="2 3">
    <name type="scientific">Teratosphaeria nubilosa</name>
    <dbReference type="NCBI Taxonomy" id="161662"/>
    <lineage>
        <taxon>Eukaryota</taxon>
        <taxon>Fungi</taxon>
        <taxon>Dikarya</taxon>
        <taxon>Ascomycota</taxon>
        <taxon>Pezizomycotina</taxon>
        <taxon>Dothideomycetes</taxon>
        <taxon>Dothideomycetidae</taxon>
        <taxon>Mycosphaerellales</taxon>
        <taxon>Teratosphaeriaceae</taxon>
        <taxon>Teratosphaeria</taxon>
    </lineage>
</organism>
<dbReference type="EMBL" id="ML995878">
    <property type="protein sequence ID" value="KAF2766057.1"/>
    <property type="molecule type" value="Genomic_DNA"/>
</dbReference>
<dbReference type="Pfam" id="PF17648">
    <property type="entry name" value="Luciferase"/>
    <property type="match status" value="1"/>
</dbReference>
<name>A0A6G1KZM0_9PEZI</name>
<evidence type="ECO:0000313" key="2">
    <source>
        <dbReference type="EMBL" id="KAF2766057.1"/>
    </source>
</evidence>
<dbReference type="AlphaFoldDB" id="A0A6G1KZM0"/>
<keyword evidence="3" id="KW-1185">Reference proteome</keyword>
<gene>
    <name evidence="2" type="ORF">EJ03DRAFT_377294</name>
</gene>
<dbReference type="PANTHER" id="PTHR38695:SF1">
    <property type="entry name" value="AMINO ACID PERMEASE_ SLC12A DOMAIN-CONTAINING PROTEIN"/>
    <property type="match status" value="1"/>
</dbReference>
<dbReference type="InterPro" id="IPR048273">
    <property type="entry name" value="Luciferase"/>
</dbReference>
<dbReference type="PANTHER" id="PTHR38695">
    <property type="entry name" value="AMINO ACID PERMEASE_ SLC12A DOMAIN-CONTAINING PROTEIN"/>
    <property type="match status" value="1"/>
</dbReference>
<dbReference type="OrthoDB" id="5358398at2759"/>
<evidence type="ECO:0000259" key="1">
    <source>
        <dbReference type="Pfam" id="PF17648"/>
    </source>
</evidence>
<dbReference type="InterPro" id="IPR040841">
    <property type="entry name" value="Luciferase_dom"/>
</dbReference>
<dbReference type="Proteomes" id="UP000799436">
    <property type="component" value="Unassembled WGS sequence"/>
</dbReference>
<sequence>MATAIMDLARSVAKRWASAPTWTRCAPILALPMAAAIVVKSAVDYHRWRAMGDGGPPPNVFGYLINVLVSATLAKSAASTRDLKVYDDPERNIRGWRSSSEEDRRSALKSYLADTLPQRRGVRAKALAYCVPQREKFASEWQSPKVKEVRAYMSSWQNLKIRNATRTSVGTSPNERHGEALLLPAGQKIPLSGRVGEIAHIHHTDLSGHVVLSLADAKDAVAKGWGERHRLSGVVLPLGYTMLYSPRTVDEVEMYERIIQAGVDYMTSLGKVEVCL</sequence>
<evidence type="ECO:0000313" key="3">
    <source>
        <dbReference type="Proteomes" id="UP000799436"/>
    </source>
</evidence>
<accession>A0A6G1KZM0</accession>
<protein>
    <recommendedName>
        <fullName evidence="1">Luciferase domain-containing protein</fullName>
    </recommendedName>
</protein>
<proteinExistence type="predicted"/>